<comment type="similarity">
    <text evidence="2">Belongs to the membrane fusion protein (MFP) (TC 8.A.1) family.</text>
</comment>
<evidence type="ECO:0000256" key="1">
    <source>
        <dbReference type="ARBA" id="ARBA00004196"/>
    </source>
</evidence>
<dbReference type="GO" id="GO:0016020">
    <property type="term" value="C:membrane"/>
    <property type="evidence" value="ECO:0007669"/>
    <property type="project" value="InterPro"/>
</dbReference>
<reference evidence="8 9" key="1">
    <citation type="submission" date="2016-10" db="EMBL/GenBank/DDBJ databases">
        <authorList>
            <person name="de Groot N.N."/>
        </authorList>
    </citation>
    <scope>NUCLEOTIDE SEQUENCE [LARGE SCALE GENOMIC DNA]</scope>
    <source>
        <strain evidence="8 9">R5</strain>
    </source>
</reference>
<dbReference type="Gene3D" id="2.40.50.100">
    <property type="match status" value="2"/>
</dbReference>
<evidence type="ECO:0000313" key="8">
    <source>
        <dbReference type="EMBL" id="SDF87910.1"/>
    </source>
</evidence>
<evidence type="ECO:0000259" key="7">
    <source>
        <dbReference type="Pfam" id="PF25954"/>
    </source>
</evidence>
<dbReference type="PRINTS" id="PR01490">
    <property type="entry name" value="RTXTOXIND"/>
</dbReference>
<dbReference type="NCBIfam" id="TIGR01730">
    <property type="entry name" value="RND_mfp"/>
    <property type="match status" value="1"/>
</dbReference>
<dbReference type="Pfam" id="PF25954">
    <property type="entry name" value="Beta-barrel_RND_2"/>
    <property type="match status" value="1"/>
</dbReference>
<dbReference type="AlphaFoldDB" id="A0A1G7PR73"/>
<feature type="signal peptide" evidence="5">
    <location>
        <begin position="1"/>
        <end position="18"/>
    </location>
</feature>
<dbReference type="EMBL" id="FMZW01000082">
    <property type="protein sequence ID" value="SDF87910.1"/>
    <property type="molecule type" value="Genomic_DNA"/>
</dbReference>
<dbReference type="Proteomes" id="UP000199245">
    <property type="component" value="Unassembled WGS sequence"/>
</dbReference>
<accession>A0A1G7PR73</accession>
<dbReference type="InterPro" id="IPR058792">
    <property type="entry name" value="Beta-barrel_RND_2"/>
</dbReference>
<evidence type="ECO:0000313" key="9">
    <source>
        <dbReference type="Proteomes" id="UP000199245"/>
    </source>
</evidence>
<dbReference type="Gene3D" id="2.40.30.170">
    <property type="match status" value="1"/>
</dbReference>
<dbReference type="Gene3D" id="1.10.287.470">
    <property type="entry name" value="Helix hairpin bin"/>
    <property type="match status" value="2"/>
</dbReference>
<dbReference type="PANTHER" id="PTHR32347:SF14">
    <property type="entry name" value="EFFLUX SYSTEM COMPONENT YKNX-RELATED"/>
    <property type="match status" value="1"/>
</dbReference>
<feature type="domain" description="Multidrug resistance protein MdtA-like barrel-sandwich hybrid" evidence="6">
    <location>
        <begin position="63"/>
        <end position="270"/>
    </location>
</feature>
<protein>
    <submittedName>
        <fullName evidence="8">HlyD family secretion protein</fullName>
    </submittedName>
</protein>
<keyword evidence="3 4" id="KW-0175">Coiled coil</keyword>
<evidence type="ECO:0000256" key="5">
    <source>
        <dbReference type="SAM" id="SignalP"/>
    </source>
</evidence>
<organism evidence="8 9">
    <name type="scientific">Bradyrhizobium brasilense</name>
    <dbReference type="NCBI Taxonomy" id="1419277"/>
    <lineage>
        <taxon>Bacteria</taxon>
        <taxon>Pseudomonadati</taxon>
        <taxon>Pseudomonadota</taxon>
        <taxon>Alphaproteobacteria</taxon>
        <taxon>Hyphomicrobiales</taxon>
        <taxon>Nitrobacteraceae</taxon>
        <taxon>Bradyrhizobium</taxon>
    </lineage>
</organism>
<dbReference type="InterPro" id="IPR050465">
    <property type="entry name" value="UPF0194_transport"/>
</dbReference>
<keyword evidence="5" id="KW-0732">Signal</keyword>
<evidence type="ECO:0000256" key="2">
    <source>
        <dbReference type="ARBA" id="ARBA00009477"/>
    </source>
</evidence>
<comment type="subcellular location">
    <subcellularLocation>
        <location evidence="1">Cell envelope</location>
    </subcellularLocation>
</comment>
<evidence type="ECO:0000256" key="4">
    <source>
        <dbReference type="SAM" id="Coils"/>
    </source>
</evidence>
<feature type="coiled-coil region" evidence="4">
    <location>
        <begin position="102"/>
        <end position="244"/>
    </location>
</feature>
<dbReference type="InterPro" id="IPR006143">
    <property type="entry name" value="RND_pump_MFP"/>
</dbReference>
<sequence length="460" mass="48714">MWKASVVFIGLIGISLPAAMLSSTETKELAEIQPAPYRLAEVSRGRAVTKVLAAGTVQPVVSVVIGSQVSGQVQEILADYNDVVKEGQPIAQLDPQLFATRVEQARAEVDVARQAVRIAMDEVATAEAAGSSAGAERHKAEAEVKRAEIVAENALRRFERKTQLVKSGSSSVSDLDDARTAHEAAAADVESIKAQLASQQARAQEAGAKLGVARSRVVHGEAQVRRSEAALRQAEADLERTVIRAPMDGVVIERSVTAGQTVAASFQAPTLFTIGDLGAVSIELAIDEADIGQIALGQPVTFLVDAYPDKAFDGRVVQIRKAPHTQDNVVTYTVVASAKNEGGLLYPGMTTKAEIIADDRPDTLQVPSAALRYRPRGIAEPSGSHVWVFDRDSIHPIAVRVGASSGGSTEIVGPLRGGTTIVVGDLAPQAHRRSLAQTLRLMLASWAGWVHVAVAERAHP</sequence>
<evidence type="ECO:0000259" key="6">
    <source>
        <dbReference type="Pfam" id="PF25917"/>
    </source>
</evidence>
<evidence type="ECO:0000256" key="3">
    <source>
        <dbReference type="ARBA" id="ARBA00023054"/>
    </source>
</evidence>
<feature type="chain" id="PRO_5011746921" evidence="5">
    <location>
        <begin position="19"/>
        <end position="460"/>
    </location>
</feature>
<dbReference type="Pfam" id="PF25917">
    <property type="entry name" value="BSH_RND"/>
    <property type="match status" value="1"/>
</dbReference>
<dbReference type="GO" id="GO:0022857">
    <property type="term" value="F:transmembrane transporter activity"/>
    <property type="evidence" value="ECO:0007669"/>
    <property type="project" value="InterPro"/>
</dbReference>
<gene>
    <name evidence="8" type="ORF">SAMN05216337_108214</name>
</gene>
<dbReference type="SUPFAM" id="SSF111369">
    <property type="entry name" value="HlyD-like secretion proteins"/>
    <property type="match status" value="2"/>
</dbReference>
<name>A0A1G7PR73_9BRAD</name>
<dbReference type="GO" id="GO:0030313">
    <property type="term" value="C:cell envelope"/>
    <property type="evidence" value="ECO:0007669"/>
    <property type="project" value="UniProtKB-SubCell"/>
</dbReference>
<proteinExistence type="inferred from homology"/>
<feature type="domain" description="CusB-like beta-barrel" evidence="7">
    <location>
        <begin position="282"/>
        <end position="355"/>
    </location>
</feature>
<dbReference type="InterPro" id="IPR058625">
    <property type="entry name" value="MdtA-like_BSH"/>
</dbReference>
<dbReference type="PANTHER" id="PTHR32347">
    <property type="entry name" value="EFFLUX SYSTEM COMPONENT YKNX-RELATED"/>
    <property type="match status" value="1"/>
</dbReference>